<comment type="caution">
    <text evidence="1">The sequence shown here is derived from an EMBL/GenBank/DDBJ whole genome shotgun (WGS) entry which is preliminary data.</text>
</comment>
<reference evidence="1" key="1">
    <citation type="submission" date="2022-07" db="EMBL/GenBank/DDBJ databases">
        <title>Phylogenomic reconstructions and comparative analyses of Kickxellomycotina fungi.</title>
        <authorList>
            <person name="Reynolds N.K."/>
            <person name="Stajich J.E."/>
            <person name="Barry K."/>
            <person name="Grigoriev I.V."/>
            <person name="Crous P."/>
            <person name="Smith M.E."/>
        </authorList>
    </citation>
    <scope>NUCLEOTIDE SEQUENCE</scope>
    <source>
        <strain evidence="1">CBS 109366</strain>
    </source>
</reference>
<proteinExistence type="predicted"/>
<dbReference type="EMBL" id="JANBUJ010001332">
    <property type="protein sequence ID" value="KAJ2767813.1"/>
    <property type="molecule type" value="Genomic_DNA"/>
</dbReference>
<keyword evidence="2" id="KW-1185">Reference proteome</keyword>
<evidence type="ECO:0000313" key="1">
    <source>
        <dbReference type="EMBL" id="KAJ2767813.1"/>
    </source>
</evidence>
<evidence type="ECO:0000313" key="2">
    <source>
        <dbReference type="Proteomes" id="UP001140234"/>
    </source>
</evidence>
<gene>
    <name evidence="1" type="ORF">IWQ57_003799</name>
</gene>
<protein>
    <submittedName>
        <fullName evidence="1">Uncharacterized protein</fullName>
    </submittedName>
</protein>
<sequence>MKTRSTATASGPSTPPPIASPDKAVSTRLRSRTTSKAAAAAAAVDETPQTPTRRGRTAARKTSSELSDEAPATPTRRSTRAAAMRANEFLHETAELLSGRRRTPAAAKKTAGAESSGDDAPPTPTRRPRTPRTPAARTLAARRAAAAVRDSEGSEDELARSPLTLRALDGSGSGDEPHLAGLSLESPTAATAGSPPPESAATPRGRGRPPKATPASRKRSAKGAAAAGDLPPLHPELATAAQTLASITSASSTTSTSPRQSVDEGFRTAPETPEGQSPGRGRARPAEEEQAPDDISDLSDMEDPHFTAIMSAEAETATISAAGSIHGSVHGGSDDEGAAAPAALAKSSHVRFDSDVEPASSAEDDGVAGQVPAAQPAHESSDSDSDSDDDAPEVVTSKAAAAARDAGEEAVVPDHKGEPSSAKALKRRRARHRKRATAAQAAEEIKSVVAEAVRRKDLSHSMPAEFPEELRPAASEPKAAGAGRPVAERGDRLDASLLEAFGAEAASKRKGATDQAAADAGRRAKKHKKRRNGLSRVVSGIRVVAAKPATSTNLLEALSQGVSDKVQKFKDRQRGATHIARSAPLDSIARRRNQPAVSFFKP</sequence>
<name>A0ACC1JUY3_9FUNG</name>
<organism evidence="1 2">
    <name type="scientific">Coemansia nantahalensis</name>
    <dbReference type="NCBI Taxonomy" id="2789366"/>
    <lineage>
        <taxon>Eukaryota</taxon>
        <taxon>Fungi</taxon>
        <taxon>Fungi incertae sedis</taxon>
        <taxon>Zoopagomycota</taxon>
        <taxon>Kickxellomycotina</taxon>
        <taxon>Kickxellomycetes</taxon>
        <taxon>Kickxellales</taxon>
        <taxon>Kickxellaceae</taxon>
        <taxon>Coemansia</taxon>
    </lineage>
</organism>
<dbReference type="Proteomes" id="UP001140234">
    <property type="component" value="Unassembled WGS sequence"/>
</dbReference>
<accession>A0ACC1JUY3</accession>